<sequence>MYETRLAFPDPIDGNHPEHELFAAGLAGEDAQSVLTDPFALTREDSDAVDEQRYESQF</sequence>
<accession>A0A451BBH2</accession>
<dbReference type="EMBL" id="CAADGH010000027">
    <property type="protein sequence ID" value="VFK75620.1"/>
    <property type="molecule type" value="Genomic_DNA"/>
</dbReference>
<dbReference type="EMBL" id="CAADFQ010000026">
    <property type="protein sequence ID" value="VFK31702.1"/>
    <property type="molecule type" value="Genomic_DNA"/>
</dbReference>
<evidence type="ECO:0000313" key="1">
    <source>
        <dbReference type="EMBL" id="VFK25542.1"/>
    </source>
</evidence>
<gene>
    <name evidence="1" type="ORF">BECKMB1821G_GA0114241_101418</name>
    <name evidence="3" type="ORF">BECKMB1821H_GA0114242_102719</name>
    <name evidence="2" type="ORF">BECKMB1821I_GA0114274_102620</name>
</gene>
<protein>
    <submittedName>
        <fullName evidence="3">Uncharacterized protein</fullName>
    </submittedName>
</protein>
<name>A0A451BBH2_9GAMM</name>
<dbReference type="EMBL" id="CAADFO010000014">
    <property type="protein sequence ID" value="VFK25542.1"/>
    <property type="molecule type" value="Genomic_DNA"/>
</dbReference>
<organism evidence="3">
    <name type="scientific">Candidatus Kentrum sp. MB</name>
    <dbReference type="NCBI Taxonomy" id="2138164"/>
    <lineage>
        <taxon>Bacteria</taxon>
        <taxon>Pseudomonadati</taxon>
        <taxon>Pseudomonadota</taxon>
        <taxon>Gammaproteobacteria</taxon>
        <taxon>Candidatus Kentrum</taxon>
    </lineage>
</organism>
<reference evidence="3" key="1">
    <citation type="submission" date="2019-02" db="EMBL/GenBank/DDBJ databases">
        <authorList>
            <person name="Gruber-Vodicka R. H."/>
            <person name="Seah K. B. B."/>
        </authorList>
    </citation>
    <scope>NUCLEOTIDE SEQUENCE</scope>
    <source>
        <strain evidence="1">BECK_BZ197</strain>
        <strain evidence="3">BECK_BZ198</strain>
        <strain evidence="2">BECK_BZ199</strain>
    </source>
</reference>
<evidence type="ECO:0000313" key="2">
    <source>
        <dbReference type="EMBL" id="VFK31702.1"/>
    </source>
</evidence>
<dbReference type="AlphaFoldDB" id="A0A451BBH2"/>
<evidence type="ECO:0000313" key="3">
    <source>
        <dbReference type="EMBL" id="VFK75620.1"/>
    </source>
</evidence>
<proteinExistence type="predicted"/>